<feature type="region of interest" description="Disordered" evidence="1">
    <location>
        <begin position="53"/>
        <end position="125"/>
    </location>
</feature>
<name>A0ABR2PVG0_9ROSI</name>
<gene>
    <name evidence="2" type="ORF">V6N11_048297</name>
</gene>
<evidence type="ECO:0000313" key="3">
    <source>
        <dbReference type="Proteomes" id="UP001396334"/>
    </source>
</evidence>
<evidence type="ECO:0000256" key="1">
    <source>
        <dbReference type="SAM" id="MobiDB-lite"/>
    </source>
</evidence>
<feature type="compositionally biased region" description="Polar residues" evidence="1">
    <location>
        <begin position="82"/>
        <end position="95"/>
    </location>
</feature>
<sequence length="125" mass="14347">MESTQQQEEEATTPRRREQRDPEKETRLDGHFCFRRSVGAFMVMQRETVKCQQQRGGILSITNPGDTARKPPEKRRTKLGNLFSTTNQRIPSLTNGAGEEPPQQADRLWQAAASRRHPRKTLAFV</sequence>
<dbReference type="Proteomes" id="UP001396334">
    <property type="component" value="Unassembled WGS sequence"/>
</dbReference>
<evidence type="ECO:0000313" key="2">
    <source>
        <dbReference type="EMBL" id="KAK8992206.1"/>
    </source>
</evidence>
<dbReference type="EMBL" id="JBBPBN010000050">
    <property type="protein sequence ID" value="KAK8992206.1"/>
    <property type="molecule type" value="Genomic_DNA"/>
</dbReference>
<feature type="compositionally biased region" description="Basic and acidic residues" evidence="1">
    <location>
        <begin position="12"/>
        <end position="28"/>
    </location>
</feature>
<reference evidence="2 3" key="1">
    <citation type="journal article" date="2024" name="G3 (Bethesda)">
        <title>Genome assembly of Hibiscus sabdariffa L. provides insights into metabolisms of medicinal natural products.</title>
        <authorList>
            <person name="Kim T."/>
        </authorList>
    </citation>
    <scope>NUCLEOTIDE SEQUENCE [LARGE SCALE GENOMIC DNA]</scope>
    <source>
        <strain evidence="2">TK-2024</strain>
        <tissue evidence="2">Old leaves</tissue>
    </source>
</reference>
<accession>A0ABR2PVG0</accession>
<feature type="compositionally biased region" description="Basic residues" evidence="1">
    <location>
        <begin position="114"/>
        <end position="125"/>
    </location>
</feature>
<comment type="caution">
    <text evidence="2">The sequence shown here is derived from an EMBL/GenBank/DDBJ whole genome shotgun (WGS) entry which is preliminary data.</text>
</comment>
<feature type="region of interest" description="Disordered" evidence="1">
    <location>
        <begin position="1"/>
        <end position="28"/>
    </location>
</feature>
<keyword evidence="3" id="KW-1185">Reference proteome</keyword>
<protein>
    <submittedName>
        <fullName evidence="2">Uncharacterized protein</fullName>
    </submittedName>
</protein>
<organism evidence="2 3">
    <name type="scientific">Hibiscus sabdariffa</name>
    <name type="common">roselle</name>
    <dbReference type="NCBI Taxonomy" id="183260"/>
    <lineage>
        <taxon>Eukaryota</taxon>
        <taxon>Viridiplantae</taxon>
        <taxon>Streptophyta</taxon>
        <taxon>Embryophyta</taxon>
        <taxon>Tracheophyta</taxon>
        <taxon>Spermatophyta</taxon>
        <taxon>Magnoliopsida</taxon>
        <taxon>eudicotyledons</taxon>
        <taxon>Gunneridae</taxon>
        <taxon>Pentapetalae</taxon>
        <taxon>rosids</taxon>
        <taxon>malvids</taxon>
        <taxon>Malvales</taxon>
        <taxon>Malvaceae</taxon>
        <taxon>Malvoideae</taxon>
        <taxon>Hibiscus</taxon>
    </lineage>
</organism>
<proteinExistence type="predicted"/>
<feature type="compositionally biased region" description="Polar residues" evidence="1">
    <location>
        <begin position="53"/>
        <end position="65"/>
    </location>
</feature>